<dbReference type="GO" id="GO:0036159">
    <property type="term" value="P:inner dynein arm assembly"/>
    <property type="evidence" value="ECO:0007669"/>
    <property type="project" value="TreeGrafter"/>
</dbReference>
<dbReference type="Proteomes" id="UP001485043">
    <property type="component" value="Unassembled WGS sequence"/>
</dbReference>
<dbReference type="InterPro" id="IPR050687">
    <property type="entry name" value="Dynein_IC"/>
</dbReference>
<dbReference type="InterPro" id="IPR015943">
    <property type="entry name" value="WD40/YVTN_repeat-like_dom_sf"/>
</dbReference>
<sequence length="583" mass="62514">MSEETSTSNALSYTLGPDGTKKPIPGAFSVFLTGTTLDILGIKQLSAAKTSTVGFVSKQKVQKDVQFRGAISDLYSIRGDIANLDYDPVAFRSNPQDTFGDGNNFETMGGLPQDAGCQASPLPPRNNFSQYEVRTLGAGDCQAVLASPGFATFLAAVEPRMEAALLENEVVDVMADELEGLGEEGGEGGGRRDRAISEVQSCSELQYSKGRVISAVQWLPGRKGMVAVACIEAAGFSERVERMGQAQAPDARADKDCWLFATAAADGRVLFWDMRMTRLRFKARNQEKDEPEWRPLFTLPLTSPISGELACAKLSFSFHPDGTPLPVFYVGSADGELLQADWSKEAVGVTSSPFIPLCLGGQSGEEGEQTAKAVRAHSAAVTVLQRSAFRSDLILTMGAWTFAIWMDGSLRAPLCQSPAAPAMYSAGCWSPARPGVLFAGREDGVLEVWDLLERSHEPVLTAQPSVAGIASLAFSPVSPAQAETGGRPVQQLLAIGDAVGVLHLMELPRNLRRRHAQEGKALNALVERELERLDMLSQMAPLRRQMAKGAIDASEEAYLKLEAEFRSQLGLDLSAAPGVAARG</sequence>
<dbReference type="Gene3D" id="2.130.10.10">
    <property type="entry name" value="YVTN repeat-like/Quinoprotein amine dehydrogenase"/>
    <property type="match status" value="2"/>
</dbReference>
<protein>
    <submittedName>
        <fullName evidence="4">Uncharacterized protein</fullName>
    </submittedName>
</protein>
<dbReference type="GO" id="GO:0045504">
    <property type="term" value="F:dynein heavy chain binding"/>
    <property type="evidence" value="ECO:0007669"/>
    <property type="project" value="TreeGrafter"/>
</dbReference>
<evidence type="ECO:0000256" key="3">
    <source>
        <dbReference type="ARBA" id="ARBA00022737"/>
    </source>
</evidence>
<dbReference type="PANTHER" id="PTHR12442">
    <property type="entry name" value="DYNEIN INTERMEDIATE CHAIN"/>
    <property type="match status" value="1"/>
</dbReference>
<organism evidence="4 5">
    <name type="scientific">Apatococcus fuscideae</name>
    <dbReference type="NCBI Taxonomy" id="2026836"/>
    <lineage>
        <taxon>Eukaryota</taxon>
        <taxon>Viridiplantae</taxon>
        <taxon>Chlorophyta</taxon>
        <taxon>core chlorophytes</taxon>
        <taxon>Trebouxiophyceae</taxon>
        <taxon>Chlorellales</taxon>
        <taxon>Chlorellaceae</taxon>
        <taxon>Apatococcus</taxon>
    </lineage>
</organism>
<keyword evidence="3" id="KW-0677">Repeat</keyword>
<comment type="caution">
    <text evidence="4">The sequence shown here is derived from an EMBL/GenBank/DDBJ whole genome shotgun (WGS) entry which is preliminary data.</text>
</comment>
<gene>
    <name evidence="4" type="ORF">WJX84_004573</name>
</gene>
<dbReference type="PANTHER" id="PTHR12442:SF5">
    <property type="entry name" value="DYNEIN AXONEMAL INTERMEDIATE CHAIN 3"/>
    <property type="match status" value="1"/>
</dbReference>
<dbReference type="GO" id="GO:0060294">
    <property type="term" value="P:cilium movement involved in cell motility"/>
    <property type="evidence" value="ECO:0007669"/>
    <property type="project" value="TreeGrafter"/>
</dbReference>
<reference evidence="4 5" key="1">
    <citation type="journal article" date="2024" name="Nat. Commun.">
        <title>Phylogenomics reveals the evolutionary origins of lichenization in chlorophyte algae.</title>
        <authorList>
            <person name="Puginier C."/>
            <person name="Libourel C."/>
            <person name="Otte J."/>
            <person name="Skaloud P."/>
            <person name="Haon M."/>
            <person name="Grisel S."/>
            <person name="Petersen M."/>
            <person name="Berrin J.G."/>
            <person name="Delaux P.M."/>
            <person name="Dal Grande F."/>
            <person name="Keller J."/>
        </authorList>
    </citation>
    <scope>NUCLEOTIDE SEQUENCE [LARGE SCALE GENOMIC DNA]</scope>
    <source>
        <strain evidence="4 5">SAG 2523</strain>
    </source>
</reference>
<evidence type="ECO:0000313" key="4">
    <source>
        <dbReference type="EMBL" id="KAK9850456.1"/>
    </source>
</evidence>
<accession>A0AAW1SPQ6</accession>
<evidence type="ECO:0000256" key="1">
    <source>
        <dbReference type="ARBA" id="ARBA00022490"/>
    </source>
</evidence>
<keyword evidence="1" id="KW-0963">Cytoplasm</keyword>
<dbReference type="InterPro" id="IPR036322">
    <property type="entry name" value="WD40_repeat_dom_sf"/>
</dbReference>
<evidence type="ECO:0000313" key="5">
    <source>
        <dbReference type="Proteomes" id="UP001485043"/>
    </source>
</evidence>
<evidence type="ECO:0000256" key="2">
    <source>
        <dbReference type="ARBA" id="ARBA00022574"/>
    </source>
</evidence>
<dbReference type="EMBL" id="JALJOV010001288">
    <property type="protein sequence ID" value="KAK9850456.1"/>
    <property type="molecule type" value="Genomic_DNA"/>
</dbReference>
<dbReference type="SUPFAM" id="SSF50978">
    <property type="entry name" value="WD40 repeat-like"/>
    <property type="match status" value="1"/>
</dbReference>
<dbReference type="GO" id="GO:0045503">
    <property type="term" value="F:dynein light chain binding"/>
    <property type="evidence" value="ECO:0007669"/>
    <property type="project" value="TreeGrafter"/>
</dbReference>
<proteinExistence type="predicted"/>
<dbReference type="AlphaFoldDB" id="A0AAW1SPQ6"/>
<name>A0AAW1SPQ6_9CHLO</name>
<keyword evidence="5" id="KW-1185">Reference proteome</keyword>
<keyword evidence="2" id="KW-0853">WD repeat</keyword>
<dbReference type="GO" id="GO:0036156">
    <property type="term" value="C:inner dynein arm"/>
    <property type="evidence" value="ECO:0007669"/>
    <property type="project" value="TreeGrafter"/>
</dbReference>